<comment type="similarity">
    <text evidence="3 7">Belongs to the IspD/TarI cytidylyltransferase family. IspD subfamily.</text>
</comment>
<dbReference type="FunFam" id="3.90.550.10:FF:000003">
    <property type="entry name" value="2-C-methyl-D-erythritol 4-phosphate cytidylyltransferase"/>
    <property type="match status" value="1"/>
</dbReference>
<dbReference type="SUPFAM" id="SSF53448">
    <property type="entry name" value="Nucleotide-diphospho-sugar transferases"/>
    <property type="match status" value="1"/>
</dbReference>
<protein>
    <recommendedName>
        <fullName evidence="7">2-C-methyl-D-erythritol 4-phosphate cytidylyltransferase</fullName>
        <ecNumber evidence="7">2.7.7.60</ecNumber>
    </recommendedName>
    <alternativeName>
        <fullName evidence="7">4-diphosphocytidyl-2C-methyl-D-erythritol synthase</fullName>
    </alternativeName>
    <alternativeName>
        <fullName evidence="7">MEP cytidylyltransferase</fullName>
        <shortName evidence="7">MCT</shortName>
    </alternativeName>
</protein>
<evidence type="ECO:0000313" key="10">
    <source>
        <dbReference type="Proteomes" id="UP001203136"/>
    </source>
</evidence>
<reference evidence="8" key="1">
    <citation type="journal article" date="2022" name="Cell Host Microbe">
        <title>Colonization of the live biotherapeutic product VE303 and modulation of the microbiota and metabolites in healthy volunteers.</title>
        <authorList>
            <person name="Dsouza M."/>
            <person name="Menon R."/>
            <person name="Crossette E."/>
            <person name="Bhattarai S.K."/>
            <person name="Schneider J."/>
            <person name="Kim Y.G."/>
            <person name="Reddy S."/>
            <person name="Caballero S."/>
            <person name="Felix C."/>
            <person name="Cornacchione L."/>
            <person name="Hendrickson J."/>
            <person name="Watson A.R."/>
            <person name="Minot S.S."/>
            <person name="Greenfield N."/>
            <person name="Schopf L."/>
            <person name="Szabady R."/>
            <person name="Patarroyo J."/>
            <person name="Smith W."/>
            <person name="Harrison P."/>
            <person name="Kuijper E.J."/>
            <person name="Kelly C.P."/>
            <person name="Olle B."/>
            <person name="Bobilev D."/>
            <person name="Silber J.L."/>
            <person name="Bucci V."/>
            <person name="Roberts B."/>
            <person name="Faith J."/>
            <person name="Norman J.M."/>
        </authorList>
    </citation>
    <scope>NUCLEOTIDE SEQUENCE</scope>
    <source>
        <strain evidence="8">VE303-04</strain>
    </source>
</reference>
<comment type="caution">
    <text evidence="8">The sequence shown here is derived from an EMBL/GenBank/DDBJ whole genome shotgun (WGS) entry which is preliminary data.</text>
</comment>
<dbReference type="RefSeq" id="WP_003502948.1">
    <property type="nucleotide sequence ID" value="NZ_BAABZD010000027.1"/>
</dbReference>
<dbReference type="NCBIfam" id="TIGR00453">
    <property type="entry name" value="ispD"/>
    <property type="match status" value="1"/>
</dbReference>
<dbReference type="InterPro" id="IPR050088">
    <property type="entry name" value="IspD/TarI_cytidylyltransf_bact"/>
</dbReference>
<evidence type="ECO:0000256" key="7">
    <source>
        <dbReference type="HAMAP-Rule" id="MF_00108"/>
    </source>
</evidence>
<dbReference type="CDD" id="cd02516">
    <property type="entry name" value="CDP-ME_synthetase"/>
    <property type="match status" value="1"/>
</dbReference>
<feature type="site" description="Transition state stabilizer" evidence="7">
    <location>
        <position position="21"/>
    </location>
</feature>
<dbReference type="PANTHER" id="PTHR32125:SF4">
    <property type="entry name" value="2-C-METHYL-D-ERYTHRITOL 4-PHOSPHATE CYTIDYLYLTRANSFERASE, CHLOROPLASTIC"/>
    <property type="match status" value="1"/>
</dbReference>
<dbReference type="GO" id="GO:0019288">
    <property type="term" value="P:isopentenyl diphosphate biosynthetic process, methylerythritol 4-phosphate pathway"/>
    <property type="evidence" value="ECO:0007669"/>
    <property type="project" value="UniProtKB-UniRule"/>
</dbReference>
<dbReference type="InterPro" id="IPR034683">
    <property type="entry name" value="IspD/TarI"/>
</dbReference>
<dbReference type="EMBL" id="JAINVB010000001">
    <property type="protein sequence ID" value="MCK0087777.1"/>
    <property type="molecule type" value="Genomic_DNA"/>
</dbReference>
<sequence length="240" mass="26838">MADREGKRTAAIVLAAGKGKRMNSGIRKQYMLLDGRPLVYYSLKQFEQSAVSDIILVTGEDEREFCRKEIVERYGIGKVMAVVSGGKERYHSVYEGLKYLGSRGGYGQGDYVMIHDGARPFADGEIIGRVMEDAVLYGACAAGMPSKDTVKLSDDDGFAKMTPDRNKVWMIQTPQGFSYPLLMEAYDKMMSFEEYQEGVTDDAMVVESMTNVKVRLTKGSYRNIKVTTPEDMFVAEAFLK</sequence>
<dbReference type="EC" id="2.7.7.60" evidence="7"/>
<feature type="site" description="Transition state stabilizer" evidence="7">
    <location>
        <position position="28"/>
    </location>
</feature>
<dbReference type="PANTHER" id="PTHR32125">
    <property type="entry name" value="2-C-METHYL-D-ERYTHRITOL 4-PHOSPHATE CYTIDYLYLTRANSFERASE, CHLOROPLASTIC"/>
    <property type="match status" value="1"/>
</dbReference>
<keyword evidence="4 7" id="KW-0808">Transferase</keyword>
<keyword evidence="5 7" id="KW-0548">Nucleotidyltransferase</keyword>
<dbReference type="HAMAP" id="MF_00108">
    <property type="entry name" value="IspD"/>
    <property type="match status" value="1"/>
</dbReference>
<dbReference type="PROSITE" id="PS01295">
    <property type="entry name" value="ISPD"/>
    <property type="match status" value="1"/>
</dbReference>
<evidence type="ECO:0000256" key="4">
    <source>
        <dbReference type="ARBA" id="ARBA00022679"/>
    </source>
</evidence>
<evidence type="ECO:0000256" key="3">
    <source>
        <dbReference type="ARBA" id="ARBA00009789"/>
    </source>
</evidence>
<feature type="site" description="Positions MEP for the nucleophilic attack" evidence="7">
    <location>
        <position position="225"/>
    </location>
</feature>
<accession>A0AAW5F7B5</accession>
<dbReference type="GeneID" id="57969252"/>
<dbReference type="InterPro" id="IPR018294">
    <property type="entry name" value="ISPD_synthase_CS"/>
</dbReference>
<name>A0AAW5F7B5_CLOSY</name>
<dbReference type="AlphaFoldDB" id="A0AAW5F7B5"/>
<feature type="site" description="Positions MEP for the nucleophilic attack" evidence="7">
    <location>
        <position position="165"/>
    </location>
</feature>
<comment type="pathway">
    <text evidence="2 7">Isoprenoid biosynthesis; isopentenyl diphosphate biosynthesis via DXP pathway; isopentenyl diphosphate from 1-deoxy-D-xylulose 5-phosphate: step 2/6.</text>
</comment>
<evidence type="ECO:0000256" key="2">
    <source>
        <dbReference type="ARBA" id="ARBA00004787"/>
    </source>
</evidence>
<keyword evidence="6 7" id="KW-0414">Isoprene biosynthesis</keyword>
<comment type="function">
    <text evidence="7">Catalyzes the formation of 4-diphosphocytidyl-2-C-methyl-D-erythritol from CTP and 2-C-methyl-D-erythritol 4-phosphate (MEP).</text>
</comment>
<dbReference type="Pfam" id="PF01128">
    <property type="entry name" value="IspD"/>
    <property type="match status" value="1"/>
</dbReference>
<comment type="catalytic activity">
    <reaction evidence="1 7">
        <text>2-C-methyl-D-erythritol 4-phosphate + CTP + H(+) = 4-CDP-2-C-methyl-D-erythritol + diphosphate</text>
        <dbReference type="Rhea" id="RHEA:13429"/>
        <dbReference type="ChEBI" id="CHEBI:15378"/>
        <dbReference type="ChEBI" id="CHEBI:33019"/>
        <dbReference type="ChEBI" id="CHEBI:37563"/>
        <dbReference type="ChEBI" id="CHEBI:57823"/>
        <dbReference type="ChEBI" id="CHEBI:58262"/>
        <dbReference type="EC" id="2.7.7.60"/>
    </reaction>
</comment>
<reference evidence="9" key="2">
    <citation type="submission" date="2023-01" db="EMBL/GenBank/DDBJ databases">
        <title>Human gut microbiome strain richness.</title>
        <authorList>
            <person name="Chen-Liaw A."/>
        </authorList>
    </citation>
    <scope>NUCLEOTIDE SEQUENCE</scope>
    <source>
        <strain evidence="9">B1_m1001713B170214d0_201011</strain>
    </source>
</reference>
<proteinExistence type="inferred from homology"/>
<evidence type="ECO:0000256" key="6">
    <source>
        <dbReference type="ARBA" id="ARBA00023229"/>
    </source>
</evidence>
<gene>
    <name evidence="7 8" type="primary">ispD</name>
    <name evidence="8" type="ORF">K5I21_18285</name>
    <name evidence="9" type="ORF">PM006_04300</name>
</gene>
<dbReference type="Proteomes" id="UP001203136">
    <property type="component" value="Unassembled WGS sequence"/>
</dbReference>
<evidence type="ECO:0000256" key="5">
    <source>
        <dbReference type="ARBA" id="ARBA00022695"/>
    </source>
</evidence>
<dbReference type="Proteomes" id="UP001300871">
    <property type="component" value="Unassembled WGS sequence"/>
</dbReference>
<dbReference type="GO" id="GO:0050518">
    <property type="term" value="F:2-C-methyl-D-erythritol 4-phosphate cytidylyltransferase activity"/>
    <property type="evidence" value="ECO:0007669"/>
    <property type="project" value="UniProtKB-UniRule"/>
</dbReference>
<evidence type="ECO:0000313" key="8">
    <source>
        <dbReference type="EMBL" id="MCK0087777.1"/>
    </source>
</evidence>
<dbReference type="EMBL" id="JAQLGM010000007">
    <property type="protein sequence ID" value="MDB1999409.1"/>
    <property type="molecule type" value="Genomic_DNA"/>
</dbReference>
<evidence type="ECO:0000256" key="1">
    <source>
        <dbReference type="ARBA" id="ARBA00001282"/>
    </source>
</evidence>
<organism evidence="8 10">
    <name type="scientific">Clostridium symbiosum</name>
    <name type="common">Bacteroides symbiosus</name>
    <dbReference type="NCBI Taxonomy" id="1512"/>
    <lineage>
        <taxon>Bacteria</taxon>
        <taxon>Bacillati</taxon>
        <taxon>Bacillota</taxon>
        <taxon>Clostridia</taxon>
        <taxon>Lachnospirales</taxon>
        <taxon>Lachnospiraceae</taxon>
        <taxon>Otoolea</taxon>
    </lineage>
</organism>
<dbReference type="Gene3D" id="3.90.550.10">
    <property type="entry name" value="Spore Coat Polysaccharide Biosynthesis Protein SpsA, Chain A"/>
    <property type="match status" value="1"/>
</dbReference>
<dbReference type="InterPro" id="IPR001228">
    <property type="entry name" value="IspD"/>
</dbReference>
<dbReference type="InterPro" id="IPR029044">
    <property type="entry name" value="Nucleotide-diphossugar_trans"/>
</dbReference>
<evidence type="ECO:0000313" key="9">
    <source>
        <dbReference type="EMBL" id="MDB1999409.1"/>
    </source>
</evidence>